<comment type="caution">
    <text evidence="6">The sequence shown here is derived from an EMBL/GenBank/DDBJ whole genome shotgun (WGS) entry which is preliminary data.</text>
</comment>
<proteinExistence type="inferred from homology"/>
<dbReference type="SUPFAM" id="SSF46785">
    <property type="entry name" value="Winged helix' DNA-binding domain"/>
    <property type="match status" value="1"/>
</dbReference>
<dbReference type="EMBL" id="JAFMPY010000005">
    <property type="protein sequence ID" value="MBO0903354.1"/>
    <property type="molecule type" value="Genomic_DNA"/>
</dbReference>
<dbReference type="RefSeq" id="WP_207349992.1">
    <property type="nucleotide sequence ID" value="NZ_JAFMPY010000005.1"/>
</dbReference>
<dbReference type="Gene3D" id="3.40.190.10">
    <property type="entry name" value="Periplasmic binding protein-like II"/>
    <property type="match status" value="2"/>
</dbReference>
<evidence type="ECO:0000313" key="6">
    <source>
        <dbReference type="EMBL" id="MBO0903354.1"/>
    </source>
</evidence>
<dbReference type="PANTHER" id="PTHR30346">
    <property type="entry name" value="TRANSCRIPTIONAL DUAL REGULATOR HCAR-RELATED"/>
    <property type="match status" value="1"/>
</dbReference>
<gene>
    <name evidence="6" type="ORF">J1C47_06835</name>
</gene>
<reference evidence="6 7" key="1">
    <citation type="submission" date="2021-03" db="EMBL/GenBank/DDBJ databases">
        <title>Whole genome sequence of Jiella sp. MQZ13P-4.</title>
        <authorList>
            <person name="Tuo L."/>
        </authorList>
    </citation>
    <scope>NUCLEOTIDE SEQUENCE [LARGE SCALE GENOMIC DNA]</scope>
    <source>
        <strain evidence="6 7">MQZ13P-4</strain>
    </source>
</reference>
<accession>A0ABS3J123</accession>
<dbReference type="SUPFAM" id="SSF53850">
    <property type="entry name" value="Periplasmic binding protein-like II"/>
    <property type="match status" value="1"/>
</dbReference>
<name>A0ABS3J123_9HYPH</name>
<dbReference type="Pfam" id="PF03466">
    <property type="entry name" value="LysR_substrate"/>
    <property type="match status" value="1"/>
</dbReference>
<keyword evidence="4" id="KW-0804">Transcription</keyword>
<evidence type="ECO:0000259" key="5">
    <source>
        <dbReference type="PROSITE" id="PS50931"/>
    </source>
</evidence>
<feature type="domain" description="HTH lysR-type" evidence="5">
    <location>
        <begin position="3"/>
        <end position="60"/>
    </location>
</feature>
<evidence type="ECO:0000256" key="4">
    <source>
        <dbReference type="ARBA" id="ARBA00023163"/>
    </source>
</evidence>
<dbReference type="InterPro" id="IPR000847">
    <property type="entry name" value="LysR_HTH_N"/>
</dbReference>
<evidence type="ECO:0000313" key="7">
    <source>
        <dbReference type="Proteomes" id="UP000664288"/>
    </source>
</evidence>
<keyword evidence="7" id="KW-1185">Reference proteome</keyword>
<organism evidence="6 7">
    <name type="scientific">Jiella sonneratiae</name>
    <dbReference type="NCBI Taxonomy" id="2816856"/>
    <lineage>
        <taxon>Bacteria</taxon>
        <taxon>Pseudomonadati</taxon>
        <taxon>Pseudomonadota</taxon>
        <taxon>Alphaproteobacteria</taxon>
        <taxon>Hyphomicrobiales</taxon>
        <taxon>Aurantimonadaceae</taxon>
        <taxon>Jiella</taxon>
    </lineage>
</organism>
<sequence>MSISLKQIRYFVAAAETGRISRAAVELNVSQSAVTTAIQQLEAVLGAPLLERTPQGVRVTIEGGRFLPQARQILSAVAEAIRRPHMTGDRVAGRVRVGVTYTVAGYFLPPLLTRFSASFPGVTLDLFEAPRTVLEQAIGDGAIDVAVMLVSNLENREDIASEILKRSPRRLWLSPDHPLTRANRVGLGDIEPHPYLMLTVDEARVTAMRYWSHAGLEPRVIFRTASVEAVRSMVASGVGVTILSDLVYRPWSLDGQRIETRVIDEGVPSMDVGLAWKRDLRPDAACDAFRDFLRYAAASAGGDVEVPA</sequence>
<protein>
    <submittedName>
        <fullName evidence="6">LysR family transcriptional regulator</fullName>
    </submittedName>
</protein>
<dbReference type="Proteomes" id="UP000664288">
    <property type="component" value="Unassembled WGS sequence"/>
</dbReference>
<keyword evidence="3" id="KW-0238">DNA-binding</keyword>
<evidence type="ECO:0000256" key="2">
    <source>
        <dbReference type="ARBA" id="ARBA00023015"/>
    </source>
</evidence>
<dbReference type="InterPro" id="IPR005119">
    <property type="entry name" value="LysR_subst-bd"/>
</dbReference>
<dbReference type="PANTHER" id="PTHR30346:SF0">
    <property type="entry name" value="HCA OPERON TRANSCRIPTIONAL ACTIVATOR HCAR"/>
    <property type="match status" value="1"/>
</dbReference>
<evidence type="ECO:0000256" key="1">
    <source>
        <dbReference type="ARBA" id="ARBA00009437"/>
    </source>
</evidence>
<dbReference type="CDD" id="cd08412">
    <property type="entry name" value="PBP2_PAO1_like"/>
    <property type="match status" value="1"/>
</dbReference>
<dbReference type="Gene3D" id="1.10.10.10">
    <property type="entry name" value="Winged helix-like DNA-binding domain superfamily/Winged helix DNA-binding domain"/>
    <property type="match status" value="1"/>
</dbReference>
<dbReference type="InterPro" id="IPR036390">
    <property type="entry name" value="WH_DNA-bd_sf"/>
</dbReference>
<keyword evidence="2" id="KW-0805">Transcription regulation</keyword>
<evidence type="ECO:0000256" key="3">
    <source>
        <dbReference type="ARBA" id="ARBA00023125"/>
    </source>
</evidence>
<dbReference type="PROSITE" id="PS50931">
    <property type="entry name" value="HTH_LYSR"/>
    <property type="match status" value="1"/>
</dbReference>
<dbReference type="InterPro" id="IPR036388">
    <property type="entry name" value="WH-like_DNA-bd_sf"/>
</dbReference>
<dbReference type="Pfam" id="PF00126">
    <property type="entry name" value="HTH_1"/>
    <property type="match status" value="1"/>
</dbReference>
<dbReference type="PRINTS" id="PR00039">
    <property type="entry name" value="HTHLYSR"/>
</dbReference>
<comment type="similarity">
    <text evidence="1">Belongs to the LysR transcriptional regulatory family.</text>
</comment>